<evidence type="ECO:0000256" key="10">
    <source>
        <dbReference type="ARBA" id="ARBA00023235"/>
    </source>
</evidence>
<comment type="subunit">
    <text evidence="5">Monomer.</text>
</comment>
<evidence type="ECO:0000256" key="4">
    <source>
        <dbReference type="ARBA" id="ARBA00006206"/>
    </source>
</evidence>
<feature type="signal peptide" evidence="17">
    <location>
        <begin position="1"/>
        <end position="30"/>
    </location>
</feature>
<evidence type="ECO:0000256" key="15">
    <source>
        <dbReference type="PIRSR" id="PIRSR005096-3"/>
    </source>
</evidence>
<keyword evidence="17" id="KW-0732">Signal</keyword>
<dbReference type="InterPro" id="IPR015443">
    <property type="entry name" value="Aldose_1-epimerase"/>
</dbReference>
<feature type="binding site" evidence="15">
    <location>
        <begin position="130"/>
        <end position="131"/>
    </location>
    <ligand>
        <name>beta-D-galactose</name>
        <dbReference type="ChEBI" id="CHEBI:27667"/>
    </ligand>
</feature>
<evidence type="ECO:0000256" key="9">
    <source>
        <dbReference type="ARBA" id="ARBA00022553"/>
    </source>
</evidence>
<comment type="pathway">
    <text evidence="3 12">Carbohydrate metabolism; hexose metabolism.</text>
</comment>
<dbReference type="AlphaFoldDB" id="A0A6J4UFR4"/>
<dbReference type="SUPFAM" id="SSF74650">
    <property type="entry name" value="Galactose mutarotase-like"/>
    <property type="match status" value="1"/>
</dbReference>
<keyword evidence="11 12" id="KW-0119">Carbohydrate metabolism</keyword>
<keyword evidence="9" id="KW-0597">Phosphoprotein</keyword>
<dbReference type="GO" id="GO:0005737">
    <property type="term" value="C:cytoplasm"/>
    <property type="evidence" value="ECO:0007669"/>
    <property type="project" value="UniProtKB-SubCell"/>
</dbReference>
<dbReference type="PANTHER" id="PTHR10091:SF0">
    <property type="entry name" value="GALACTOSE MUTAROTASE"/>
    <property type="match status" value="1"/>
</dbReference>
<keyword evidence="10 12" id="KW-0413">Isomerase</keyword>
<evidence type="ECO:0000256" key="14">
    <source>
        <dbReference type="PIRSR" id="PIRSR005096-2"/>
    </source>
</evidence>
<evidence type="ECO:0000256" key="6">
    <source>
        <dbReference type="ARBA" id="ARBA00013185"/>
    </source>
</evidence>
<dbReference type="InterPro" id="IPR047215">
    <property type="entry name" value="Galactose_mutarotase-like"/>
</dbReference>
<organism evidence="18">
    <name type="scientific">uncultured Thermomicrobiales bacterium</name>
    <dbReference type="NCBI Taxonomy" id="1645740"/>
    <lineage>
        <taxon>Bacteria</taxon>
        <taxon>Pseudomonadati</taxon>
        <taxon>Thermomicrobiota</taxon>
        <taxon>Thermomicrobia</taxon>
        <taxon>Thermomicrobiales</taxon>
        <taxon>environmental samples</taxon>
    </lineage>
</organism>
<dbReference type="PROSITE" id="PS00545">
    <property type="entry name" value="ALDOSE_1_EPIMERASE"/>
    <property type="match status" value="1"/>
</dbReference>
<dbReference type="Pfam" id="PF01263">
    <property type="entry name" value="Aldose_epim"/>
    <property type="match status" value="1"/>
</dbReference>
<evidence type="ECO:0000256" key="16">
    <source>
        <dbReference type="SAM" id="MobiDB-lite"/>
    </source>
</evidence>
<dbReference type="PANTHER" id="PTHR10091">
    <property type="entry name" value="ALDOSE-1-EPIMERASE"/>
    <property type="match status" value="1"/>
</dbReference>
<feature type="chain" id="PRO_5026775784" description="Aldose 1-epimerase" evidence="17">
    <location>
        <begin position="31"/>
        <end position="405"/>
    </location>
</feature>
<dbReference type="UniPathway" id="UPA00242"/>
<feature type="active site" description="Proton donor" evidence="13">
    <location>
        <position position="230"/>
    </location>
</feature>
<dbReference type="GO" id="GO:0006006">
    <property type="term" value="P:glucose metabolic process"/>
    <property type="evidence" value="ECO:0007669"/>
    <property type="project" value="TreeGrafter"/>
</dbReference>
<dbReference type="CDD" id="cd09019">
    <property type="entry name" value="galactose_mutarotase_like"/>
    <property type="match status" value="1"/>
</dbReference>
<dbReference type="NCBIfam" id="NF008277">
    <property type="entry name" value="PRK11055.1"/>
    <property type="match status" value="1"/>
</dbReference>
<protein>
    <recommendedName>
        <fullName evidence="7 12">Aldose 1-epimerase</fullName>
        <ecNumber evidence="6 12">5.1.3.3</ecNumber>
    </recommendedName>
</protein>
<name>A0A6J4UFR4_9BACT</name>
<dbReference type="InterPro" id="IPR008183">
    <property type="entry name" value="Aldose_1/G6P_1-epimerase"/>
</dbReference>
<keyword evidence="8" id="KW-0963">Cytoplasm</keyword>
<evidence type="ECO:0000256" key="12">
    <source>
        <dbReference type="PIRNR" id="PIRNR005096"/>
    </source>
</evidence>
<sequence>MDTSGSRWIRRRFCTRMSVIAILAVLAASAGITGLAAQEATPMAGGTPTQGEGISSEPFGTVDGEAVERYSLTNANGMTVKILTYGGIVQSIEVPDRDGAMANVALGFADLESYVEGNPYFGCITGRYANRIAEGRFTLEGEEYQLAINNEPNHLHGGEKGFDKYVWDAAEGTADDGASLALSRVSPDGEENYPGTLSVEVTYTLTDADELRIEYRATTDAATIVNLTNHSYFNLAGEGSGTIYDHELQLTAANYTPTDETAIPTGEIAPVAGTAFDFTRPTAIGERIRAGEEQIVLGRGYDHNFVLDREDPEDGELITAATVTDPNSGRTMEVLTTEPGIQFYSGNFLDGTIVGTSGTPYRQGDGFALETQHFPDSPNRPEFPSTELQPGDEYRSTTIYRFSAQ</sequence>
<dbReference type="GO" id="GO:0030246">
    <property type="term" value="F:carbohydrate binding"/>
    <property type="evidence" value="ECO:0007669"/>
    <property type="project" value="InterPro"/>
</dbReference>
<evidence type="ECO:0000256" key="11">
    <source>
        <dbReference type="ARBA" id="ARBA00023277"/>
    </source>
</evidence>
<evidence type="ECO:0000256" key="3">
    <source>
        <dbReference type="ARBA" id="ARBA00005028"/>
    </source>
</evidence>
<gene>
    <name evidence="18" type="ORF">AVDCRST_MAG73-2504</name>
</gene>
<dbReference type="InterPro" id="IPR011013">
    <property type="entry name" value="Gal_mutarotase_sf_dom"/>
</dbReference>
<evidence type="ECO:0000256" key="2">
    <source>
        <dbReference type="ARBA" id="ARBA00004496"/>
    </source>
</evidence>
<proteinExistence type="inferred from homology"/>
<dbReference type="GO" id="GO:0004034">
    <property type="term" value="F:aldose 1-epimerase activity"/>
    <property type="evidence" value="ECO:0007669"/>
    <property type="project" value="UniProtKB-EC"/>
</dbReference>
<dbReference type="InterPro" id="IPR018052">
    <property type="entry name" value="Ald1_epimerase_CS"/>
</dbReference>
<evidence type="ECO:0000256" key="13">
    <source>
        <dbReference type="PIRSR" id="PIRSR005096-1"/>
    </source>
</evidence>
<feature type="binding site" evidence="15">
    <location>
        <begin position="230"/>
        <end position="232"/>
    </location>
    <ligand>
        <name>beta-D-galactose</name>
        <dbReference type="ChEBI" id="CHEBI:27667"/>
    </ligand>
</feature>
<comment type="catalytic activity">
    <reaction evidence="1 12">
        <text>alpha-D-glucose = beta-D-glucose</text>
        <dbReference type="Rhea" id="RHEA:10264"/>
        <dbReference type="ChEBI" id="CHEBI:15903"/>
        <dbReference type="ChEBI" id="CHEBI:17925"/>
        <dbReference type="EC" id="5.1.3.3"/>
    </reaction>
</comment>
<dbReference type="FunFam" id="2.70.98.10:FF:000003">
    <property type="entry name" value="Aldose 1-epimerase"/>
    <property type="match status" value="1"/>
</dbReference>
<feature type="binding site" evidence="14">
    <location>
        <position position="302"/>
    </location>
    <ligand>
        <name>beta-D-galactose</name>
        <dbReference type="ChEBI" id="CHEBI:27667"/>
    </ligand>
</feature>
<reference evidence="18" key="1">
    <citation type="submission" date="2020-02" db="EMBL/GenBank/DDBJ databases">
        <authorList>
            <person name="Meier V. D."/>
        </authorList>
    </citation>
    <scope>NUCLEOTIDE SEQUENCE</scope>
    <source>
        <strain evidence="18">AVDCRST_MAG73</strain>
    </source>
</reference>
<comment type="similarity">
    <text evidence="4 12">Belongs to the aldose epimerase family.</text>
</comment>
<dbReference type="Gene3D" id="2.70.98.10">
    <property type="match status" value="1"/>
</dbReference>
<accession>A0A6J4UFR4</accession>
<evidence type="ECO:0000256" key="8">
    <source>
        <dbReference type="ARBA" id="ARBA00022490"/>
    </source>
</evidence>
<evidence type="ECO:0000256" key="5">
    <source>
        <dbReference type="ARBA" id="ARBA00011245"/>
    </source>
</evidence>
<evidence type="ECO:0000256" key="7">
    <source>
        <dbReference type="ARBA" id="ARBA00014165"/>
    </source>
</evidence>
<dbReference type="EC" id="5.1.3.3" evidence="6 12"/>
<evidence type="ECO:0000256" key="17">
    <source>
        <dbReference type="SAM" id="SignalP"/>
    </source>
</evidence>
<dbReference type="PIRSF" id="PIRSF005096">
    <property type="entry name" value="GALM"/>
    <property type="match status" value="1"/>
</dbReference>
<dbReference type="InterPro" id="IPR014718">
    <property type="entry name" value="GH-type_carb-bd"/>
</dbReference>
<feature type="active site" description="Proton acceptor" evidence="13">
    <location>
        <position position="370"/>
    </location>
</feature>
<evidence type="ECO:0000256" key="1">
    <source>
        <dbReference type="ARBA" id="ARBA00001614"/>
    </source>
</evidence>
<evidence type="ECO:0000313" key="18">
    <source>
        <dbReference type="EMBL" id="CAA9546887.1"/>
    </source>
</evidence>
<dbReference type="EMBL" id="CADCWE010000165">
    <property type="protein sequence ID" value="CAA9546887.1"/>
    <property type="molecule type" value="Genomic_DNA"/>
</dbReference>
<feature type="region of interest" description="Disordered" evidence="16">
    <location>
        <begin position="41"/>
        <end position="60"/>
    </location>
</feature>
<comment type="subcellular location">
    <subcellularLocation>
        <location evidence="2">Cytoplasm</location>
    </subcellularLocation>
</comment>
<dbReference type="GO" id="GO:0033499">
    <property type="term" value="P:galactose catabolic process via UDP-galactose, Leloir pathway"/>
    <property type="evidence" value="ECO:0007669"/>
    <property type="project" value="TreeGrafter"/>
</dbReference>